<dbReference type="GO" id="GO:0034501">
    <property type="term" value="P:protein localization to kinetochore"/>
    <property type="evidence" value="ECO:0007669"/>
    <property type="project" value="InterPro"/>
</dbReference>
<keyword evidence="4" id="KW-1185">Reference proteome</keyword>
<dbReference type="GO" id="GO:0051315">
    <property type="term" value="P:attachment of mitotic spindle microtubules to kinetochore"/>
    <property type="evidence" value="ECO:0007669"/>
    <property type="project" value="TreeGrafter"/>
</dbReference>
<dbReference type="EMBL" id="JAAQHG020000016">
    <property type="protein sequence ID" value="KAL1585969.1"/>
    <property type="molecule type" value="Genomic_DNA"/>
</dbReference>
<dbReference type="GO" id="GO:0000776">
    <property type="term" value="C:kinetochore"/>
    <property type="evidence" value="ECO:0007669"/>
    <property type="project" value="InterPro"/>
</dbReference>
<accession>A0AB34KLT1</accession>
<dbReference type="Pfam" id="PF20882">
    <property type="entry name" value="Sos7"/>
    <property type="match status" value="1"/>
</dbReference>
<evidence type="ECO:0000256" key="1">
    <source>
        <dbReference type="SAM" id="Coils"/>
    </source>
</evidence>
<reference evidence="3 4" key="1">
    <citation type="journal article" date="2020" name="Microbiol. Resour. Announc.">
        <title>Draft Genome Sequence of a Cladosporium Species Isolated from the Mesophotic Ascidian Didemnum maculosum.</title>
        <authorList>
            <person name="Gioti A."/>
            <person name="Siaperas R."/>
            <person name="Nikolaivits E."/>
            <person name="Le Goff G."/>
            <person name="Ouazzani J."/>
            <person name="Kotoulas G."/>
            <person name="Topakas E."/>
        </authorList>
    </citation>
    <scope>NUCLEOTIDE SEQUENCE [LARGE SCALE GENOMIC DNA]</scope>
    <source>
        <strain evidence="3 4">TM138-S3</strain>
    </source>
</reference>
<evidence type="ECO:0000259" key="2">
    <source>
        <dbReference type="Pfam" id="PF20882"/>
    </source>
</evidence>
<gene>
    <name evidence="3" type="ORF">WHR41_04775</name>
</gene>
<sequence length="267" mass="29626">MDHHHALAQLQQPTELSILSISQPILDPASSTKRSSSASDQERTPAALQADLEHYRELFSKLRFSYVEQVTKERFLRAVTAEQPEFVEGEENRELGEKLAEDKAALKAKKEEVRGIINDLEEQGKVLAGRYEEIGLQTAQLEALPEEIAQLETKLSALRASQQPKSSNPSLNLPLQPTLSLLSKKEQELADLDRQIANLQRVLPEKKRAVAALEADLGPLEARKNNAVQNAAEAKRGRENGGLGDELEERGRWLKGVDSGLKAMLEV</sequence>
<dbReference type="AlphaFoldDB" id="A0AB34KLT1"/>
<evidence type="ECO:0000313" key="3">
    <source>
        <dbReference type="EMBL" id="KAL1585969.1"/>
    </source>
</evidence>
<comment type="caution">
    <text evidence="3">The sequence shown here is derived from an EMBL/GenBank/DDBJ whole genome shotgun (WGS) entry which is preliminary data.</text>
</comment>
<organism evidence="3 4">
    <name type="scientific">Cladosporium halotolerans</name>
    <dbReference type="NCBI Taxonomy" id="1052096"/>
    <lineage>
        <taxon>Eukaryota</taxon>
        <taxon>Fungi</taxon>
        <taxon>Dikarya</taxon>
        <taxon>Ascomycota</taxon>
        <taxon>Pezizomycotina</taxon>
        <taxon>Dothideomycetes</taxon>
        <taxon>Dothideomycetidae</taxon>
        <taxon>Cladosporiales</taxon>
        <taxon>Cladosporiaceae</taxon>
        <taxon>Cladosporium</taxon>
    </lineage>
</organism>
<keyword evidence="1" id="KW-0175">Coiled coil</keyword>
<dbReference type="PANTHER" id="PTHR37329:SF1">
    <property type="entry name" value="KINETOCHORE PROTEIN SOS7"/>
    <property type="match status" value="1"/>
</dbReference>
<name>A0AB34KLT1_9PEZI</name>
<protein>
    <recommendedName>
        <fullName evidence="2">Kinetochore protein Sos7 coiled-coil domain-containing protein</fullName>
    </recommendedName>
</protein>
<proteinExistence type="predicted"/>
<evidence type="ECO:0000313" key="4">
    <source>
        <dbReference type="Proteomes" id="UP000803884"/>
    </source>
</evidence>
<dbReference type="PANTHER" id="PTHR37329">
    <property type="entry name" value="KINETOCHORE PROTEIN SOS7"/>
    <property type="match status" value="1"/>
</dbReference>
<dbReference type="GeneID" id="96006219"/>
<dbReference type="RefSeq" id="XP_069229074.1">
    <property type="nucleotide sequence ID" value="XM_069373381.1"/>
</dbReference>
<feature type="domain" description="Kinetochore protein Sos7 coiled-coil" evidence="2">
    <location>
        <begin position="57"/>
        <end position="131"/>
    </location>
</feature>
<dbReference type="InterPro" id="IPR037475">
    <property type="entry name" value="Sos7"/>
</dbReference>
<dbReference type="Proteomes" id="UP000803884">
    <property type="component" value="Unassembled WGS sequence"/>
</dbReference>
<feature type="coiled-coil region" evidence="1">
    <location>
        <begin position="92"/>
        <end position="216"/>
    </location>
</feature>
<dbReference type="InterPro" id="IPR048781">
    <property type="entry name" value="Sos7_CC"/>
</dbReference>